<dbReference type="Proteomes" id="UP001317963">
    <property type="component" value="Chromosome"/>
</dbReference>
<dbReference type="EMBL" id="CP036501">
    <property type="protein sequence ID" value="UZP75322.1"/>
    <property type="molecule type" value="Genomic_DNA"/>
</dbReference>
<dbReference type="InterPro" id="IPR010679">
    <property type="entry name" value="DUF1254"/>
</dbReference>
<keyword evidence="4" id="KW-1185">Reference proteome</keyword>
<evidence type="ECO:0000259" key="1">
    <source>
        <dbReference type="Pfam" id="PF06742"/>
    </source>
</evidence>
<accession>A0ABY6Q9H5</accession>
<dbReference type="SUPFAM" id="SSF160935">
    <property type="entry name" value="VPA0735-like"/>
    <property type="match status" value="1"/>
</dbReference>
<sequence length="410" mass="45098">MSESPRKPVSPAAELYLWGFPTVSVHRTRLMLSSHHDTGTLRHIESLATPSDKAIVAINNDTLYSSGWYDLSYGDVMIDVPPMDKPDRYWNLMVVDAYTHVAYVSRRHHGVSGVSARVTFDPKAEPLDDGATTIRLGTRTAWIIIRVLVESPEDVAQARVLQRQFSVRPAPDHPHIRMEPAGRAAKIAESGAPFFTELRGYVAHSPPAPWHPALSPAAKAILDDPSCLTDAELEAGIQEAETLIKSGRTTDTVFQNGWSTGRAAGGPGDDILKRAVGAKFGLGGHYAVENRSYMALSDSQRGALSGKHELCMKFDADNLPPCDAFWSLTAYGMDLYLVENEINRYSIGDRTPNLHRDDDGGLTVILSAQRPQRAGNWLPVPDGPYMLGMRVYEGHSSVLDCDWFPPPLTR</sequence>
<feature type="domain" description="DUF1254" evidence="2">
    <location>
        <begin position="40"/>
        <end position="169"/>
    </location>
</feature>
<evidence type="ECO:0000259" key="2">
    <source>
        <dbReference type="Pfam" id="PF06863"/>
    </source>
</evidence>
<dbReference type="PANTHER" id="PTHR36509">
    <property type="entry name" value="BLL3101 PROTEIN"/>
    <property type="match status" value="1"/>
</dbReference>
<feature type="domain" description="DUF1214" evidence="1">
    <location>
        <begin position="291"/>
        <end position="393"/>
    </location>
</feature>
<organism evidence="3 4">
    <name type="scientific">Candidatus Paraluminiphilus aquimaris</name>
    <dbReference type="NCBI Taxonomy" id="2518994"/>
    <lineage>
        <taxon>Bacteria</taxon>
        <taxon>Pseudomonadati</taxon>
        <taxon>Pseudomonadota</taxon>
        <taxon>Gammaproteobacteria</taxon>
        <taxon>Cellvibrionales</taxon>
        <taxon>Halieaceae</taxon>
        <taxon>Candidatus Paraluminiphilus</taxon>
    </lineage>
</organism>
<protein>
    <submittedName>
        <fullName evidence="3">DUF1254 domain-containing protein</fullName>
    </submittedName>
</protein>
<dbReference type="Pfam" id="PF06742">
    <property type="entry name" value="DUF1214"/>
    <property type="match status" value="1"/>
</dbReference>
<reference evidence="3 4" key="1">
    <citation type="submission" date="2019-02" db="EMBL/GenBank/DDBJ databases">
        <title>Halieaceae_genomes.</title>
        <authorList>
            <person name="Li S.-H."/>
        </authorList>
    </citation>
    <scope>NUCLEOTIDE SEQUENCE [LARGE SCALE GENOMIC DNA]</scope>
    <source>
        <strain evidence="3 4">JH123</strain>
    </source>
</reference>
<dbReference type="InterPro" id="IPR010621">
    <property type="entry name" value="DUF1214"/>
</dbReference>
<dbReference type="Gene3D" id="2.60.120.600">
    <property type="entry name" value="Domain of unknown function DUF1214, C-terminal domain"/>
    <property type="match status" value="1"/>
</dbReference>
<evidence type="ECO:0000313" key="3">
    <source>
        <dbReference type="EMBL" id="UZP75322.1"/>
    </source>
</evidence>
<dbReference type="Pfam" id="PF06863">
    <property type="entry name" value="DUF1254"/>
    <property type="match status" value="1"/>
</dbReference>
<gene>
    <name evidence="3" type="ORF">E0F26_11500</name>
</gene>
<dbReference type="Gene3D" id="2.60.40.1610">
    <property type="entry name" value="Domain of unknown function DUF1254"/>
    <property type="match status" value="1"/>
</dbReference>
<dbReference type="InterPro" id="IPR037050">
    <property type="entry name" value="DUF1254_sf"/>
</dbReference>
<dbReference type="RefSeq" id="WP_279241806.1">
    <property type="nucleotide sequence ID" value="NZ_CP036501.1"/>
</dbReference>
<dbReference type="InterPro" id="IPR037049">
    <property type="entry name" value="DUF1214_C_sf"/>
</dbReference>
<proteinExistence type="predicted"/>
<evidence type="ECO:0000313" key="4">
    <source>
        <dbReference type="Proteomes" id="UP001317963"/>
    </source>
</evidence>
<name>A0ABY6Q9H5_9GAMM</name>
<dbReference type="PANTHER" id="PTHR36509:SF2">
    <property type="entry name" value="BLL3101 PROTEIN"/>
    <property type="match status" value="1"/>
</dbReference>